<proteinExistence type="predicted"/>
<dbReference type="EMBL" id="GBXM01071704">
    <property type="protein sequence ID" value="JAH36873.1"/>
    <property type="molecule type" value="Transcribed_RNA"/>
</dbReference>
<dbReference type="PROSITE" id="PS51257">
    <property type="entry name" value="PROKAR_LIPOPROTEIN"/>
    <property type="match status" value="1"/>
</dbReference>
<accession>A0A0E9S8M6</accession>
<name>A0A0E9S8M6_ANGAN</name>
<protein>
    <submittedName>
        <fullName evidence="1">Uncharacterized protein</fullName>
    </submittedName>
</protein>
<organism evidence="1">
    <name type="scientific">Anguilla anguilla</name>
    <name type="common">European freshwater eel</name>
    <name type="synonym">Muraena anguilla</name>
    <dbReference type="NCBI Taxonomy" id="7936"/>
    <lineage>
        <taxon>Eukaryota</taxon>
        <taxon>Metazoa</taxon>
        <taxon>Chordata</taxon>
        <taxon>Craniata</taxon>
        <taxon>Vertebrata</taxon>
        <taxon>Euteleostomi</taxon>
        <taxon>Actinopterygii</taxon>
        <taxon>Neopterygii</taxon>
        <taxon>Teleostei</taxon>
        <taxon>Anguilliformes</taxon>
        <taxon>Anguillidae</taxon>
        <taxon>Anguilla</taxon>
    </lineage>
</organism>
<dbReference type="AlphaFoldDB" id="A0A0E9S8M6"/>
<sequence>MKWVKQITAEVKVDKINRIFIYSPIHVCFLLYACF</sequence>
<dbReference type="EMBL" id="GBXM01069563">
    <property type="protein sequence ID" value="JAH39014.1"/>
    <property type="molecule type" value="Transcribed_RNA"/>
</dbReference>
<reference evidence="1" key="1">
    <citation type="submission" date="2014-11" db="EMBL/GenBank/DDBJ databases">
        <authorList>
            <person name="Amaro Gonzalez C."/>
        </authorList>
    </citation>
    <scope>NUCLEOTIDE SEQUENCE</scope>
</reference>
<evidence type="ECO:0000313" key="1">
    <source>
        <dbReference type="EMBL" id="JAH36873.1"/>
    </source>
</evidence>
<reference evidence="1" key="2">
    <citation type="journal article" date="2015" name="Fish Shellfish Immunol.">
        <title>Early steps in the European eel (Anguilla anguilla)-Vibrio vulnificus interaction in the gills: Role of the RtxA13 toxin.</title>
        <authorList>
            <person name="Callol A."/>
            <person name="Pajuelo D."/>
            <person name="Ebbesson L."/>
            <person name="Teles M."/>
            <person name="MacKenzie S."/>
            <person name="Amaro C."/>
        </authorList>
    </citation>
    <scope>NUCLEOTIDE SEQUENCE</scope>
</reference>